<dbReference type="PANTHER" id="PTHR30033">
    <property type="entry name" value="FLAGELLAR HOOK-ASSOCIATED PROTEIN 1"/>
    <property type="match status" value="1"/>
</dbReference>
<dbReference type="SUPFAM" id="SSF64518">
    <property type="entry name" value="Phase 1 flagellin"/>
    <property type="match status" value="1"/>
</dbReference>
<evidence type="ECO:0000259" key="9">
    <source>
        <dbReference type="Pfam" id="PF22638"/>
    </source>
</evidence>
<accession>A0ABT2EST4</accession>
<comment type="caution">
    <text evidence="10">The sequence shown here is derived from an EMBL/GenBank/DDBJ whole genome shotgun (WGS) entry which is preliminary data.</text>
</comment>
<evidence type="ECO:0000256" key="5">
    <source>
        <dbReference type="ARBA" id="ARBA00022525"/>
    </source>
</evidence>
<evidence type="ECO:0000259" key="8">
    <source>
        <dbReference type="Pfam" id="PF06429"/>
    </source>
</evidence>
<dbReference type="Pfam" id="PF06429">
    <property type="entry name" value="Flg_bbr_C"/>
    <property type="match status" value="1"/>
</dbReference>
<feature type="domain" description="Flagellar hook-associated protein FlgK helical" evidence="9">
    <location>
        <begin position="101"/>
        <end position="327"/>
    </location>
</feature>
<reference evidence="10 11" key="1">
    <citation type="submission" date="2022-08" db="EMBL/GenBank/DDBJ databases">
        <title>Bacterial and archaeal communities from various locations to study Microbial Dark Matter (Phase II).</title>
        <authorList>
            <person name="Stepanauskas R."/>
        </authorList>
    </citation>
    <scope>NUCLEOTIDE SEQUENCE [LARGE SCALE GENOMIC DNA]</scope>
    <source>
        <strain evidence="10 11">PD1</strain>
    </source>
</reference>
<keyword evidence="5" id="KW-0964">Secreted</keyword>
<gene>
    <name evidence="10" type="ORF">M2350_003408</name>
</gene>
<dbReference type="NCBIfam" id="TIGR02492">
    <property type="entry name" value="flgK_ends"/>
    <property type="match status" value="1"/>
</dbReference>
<keyword evidence="10" id="KW-0282">Flagellum</keyword>
<sequence>MSLSVTLQAALQSLLAHQTALAVAAQNIANAQNPDYSRQVARLKASIPVPDPSLSEGMAWGQLGTGVTVTEISRQYDALLLTALRMSFSRVAHQRTLLNGLERLNAMLSEPSESSLNTLLAQFFEAWRDLASNPENIGNRAIVLERAKLVLSRFQNLKSQLEHEKVLVRLQFETEVEQLNIWLEHVARLNEQIVAAKTAGLQPNDLLDERDAVLRQISERLNIHVFEQPNGSVIVTANGHELVSAARFRSVKVVFAEDGTPNAVLSDTGDTLPLGEGILAALREFSQQVIQTVGNQLKAILDNLAQAINALHQSGYGLDGSTGEPFFVLVNGEWQVNPALLDDPRKIAASATGSVGNGEIAAAIARLAEEPIEGLNGQSILSAYRNLVGSVASRAQGVQNAYNAFSEVHRSLQNRRDMVSGVSIDEELVDLMRFQQAYLAAARVIQVVDNLISDLLNRL</sequence>
<evidence type="ECO:0000313" key="10">
    <source>
        <dbReference type="EMBL" id="MCS3920967.1"/>
    </source>
</evidence>
<evidence type="ECO:0000313" key="11">
    <source>
        <dbReference type="Proteomes" id="UP001204798"/>
    </source>
</evidence>
<evidence type="ECO:0000256" key="3">
    <source>
        <dbReference type="ARBA" id="ARBA00009677"/>
    </source>
</evidence>
<keyword evidence="10" id="KW-0966">Cell projection</keyword>
<proteinExistence type="inferred from homology"/>
<evidence type="ECO:0000256" key="4">
    <source>
        <dbReference type="ARBA" id="ARBA00016244"/>
    </source>
</evidence>
<feature type="signal peptide" evidence="7">
    <location>
        <begin position="1"/>
        <end position="24"/>
    </location>
</feature>
<keyword evidence="6" id="KW-0975">Bacterial flagellum</keyword>
<name>A0ABT2EST4_9BACT</name>
<evidence type="ECO:0000256" key="2">
    <source>
        <dbReference type="ARBA" id="ARBA00004613"/>
    </source>
</evidence>
<dbReference type="Proteomes" id="UP001204798">
    <property type="component" value="Unassembled WGS sequence"/>
</dbReference>
<evidence type="ECO:0000256" key="7">
    <source>
        <dbReference type="SAM" id="SignalP"/>
    </source>
</evidence>
<dbReference type="InterPro" id="IPR053927">
    <property type="entry name" value="FlgK_helical"/>
</dbReference>
<evidence type="ECO:0000256" key="6">
    <source>
        <dbReference type="ARBA" id="ARBA00023143"/>
    </source>
</evidence>
<feature type="chain" id="PRO_5047136246" description="Flagellar hook-associated protein 1" evidence="7">
    <location>
        <begin position="25"/>
        <end position="459"/>
    </location>
</feature>
<dbReference type="Pfam" id="PF22638">
    <property type="entry name" value="FlgK_D1"/>
    <property type="match status" value="1"/>
</dbReference>
<dbReference type="InterPro" id="IPR002371">
    <property type="entry name" value="FlgK"/>
</dbReference>
<keyword evidence="11" id="KW-1185">Reference proteome</keyword>
<protein>
    <recommendedName>
        <fullName evidence="4">Flagellar hook-associated protein 1</fullName>
    </recommendedName>
</protein>
<evidence type="ECO:0000256" key="1">
    <source>
        <dbReference type="ARBA" id="ARBA00004365"/>
    </source>
</evidence>
<keyword evidence="7" id="KW-0732">Signal</keyword>
<organism evidence="10 11">
    <name type="scientific">Candidatus Fervidibacter sacchari</name>
    <dbReference type="NCBI Taxonomy" id="1448929"/>
    <lineage>
        <taxon>Bacteria</taxon>
        <taxon>Candidatus Fervidibacterota</taxon>
        <taxon>Candidatus Fervidibacter</taxon>
    </lineage>
</organism>
<dbReference type="EMBL" id="JANUCP010000008">
    <property type="protein sequence ID" value="MCS3920967.1"/>
    <property type="molecule type" value="Genomic_DNA"/>
</dbReference>
<comment type="similarity">
    <text evidence="3">Belongs to the flagella basal body rod proteins family.</text>
</comment>
<keyword evidence="10" id="KW-0969">Cilium</keyword>
<comment type="subcellular location">
    <subcellularLocation>
        <location evidence="1">Bacterial flagellum</location>
    </subcellularLocation>
    <subcellularLocation>
        <location evidence="2">Secreted</location>
    </subcellularLocation>
</comment>
<dbReference type="PANTHER" id="PTHR30033:SF1">
    <property type="entry name" value="FLAGELLAR HOOK-ASSOCIATED PROTEIN 1"/>
    <property type="match status" value="1"/>
</dbReference>
<dbReference type="RefSeq" id="WP_259101572.1">
    <property type="nucleotide sequence ID" value="NZ_CP130454.1"/>
</dbReference>
<dbReference type="InterPro" id="IPR010930">
    <property type="entry name" value="Flg_bb/hook_C_dom"/>
</dbReference>
<feature type="domain" description="Flagellar basal-body/hook protein C-terminal" evidence="8">
    <location>
        <begin position="420"/>
        <end position="457"/>
    </location>
</feature>